<accession>A0A8S9XTM8</accession>
<evidence type="ECO:0000256" key="1">
    <source>
        <dbReference type="SAM" id="MobiDB-lite"/>
    </source>
</evidence>
<reference evidence="3" key="1">
    <citation type="journal article" date="2021" name="Mol. Ecol. Resour.">
        <title>Apolygus lucorum genome provides insights into omnivorousness and mesophyll feeding.</title>
        <authorList>
            <person name="Liu Y."/>
            <person name="Liu H."/>
            <person name="Wang H."/>
            <person name="Huang T."/>
            <person name="Liu B."/>
            <person name="Yang B."/>
            <person name="Yin L."/>
            <person name="Li B."/>
            <person name="Zhang Y."/>
            <person name="Zhang S."/>
            <person name="Jiang F."/>
            <person name="Zhang X."/>
            <person name="Ren Y."/>
            <person name="Wang B."/>
            <person name="Wang S."/>
            <person name="Lu Y."/>
            <person name="Wu K."/>
            <person name="Fan W."/>
            <person name="Wang G."/>
        </authorList>
    </citation>
    <scope>NUCLEOTIDE SEQUENCE</scope>
    <source>
        <strain evidence="3">12Hb</strain>
    </source>
</reference>
<name>A0A8S9XTM8_APOLU</name>
<keyword evidence="4" id="KW-1185">Reference proteome</keyword>
<feature type="region of interest" description="Disordered" evidence="1">
    <location>
        <begin position="203"/>
        <end position="222"/>
    </location>
</feature>
<dbReference type="EMBL" id="WIXP02000004">
    <property type="protein sequence ID" value="KAF6211671.1"/>
    <property type="molecule type" value="Genomic_DNA"/>
</dbReference>
<evidence type="ECO:0000256" key="2">
    <source>
        <dbReference type="SAM" id="SignalP"/>
    </source>
</evidence>
<protein>
    <submittedName>
        <fullName evidence="3">Uncharacterized protein</fullName>
    </submittedName>
</protein>
<dbReference type="Proteomes" id="UP000466442">
    <property type="component" value="Unassembled WGS sequence"/>
</dbReference>
<gene>
    <name evidence="3" type="ORF">GE061_012184</name>
</gene>
<evidence type="ECO:0000313" key="4">
    <source>
        <dbReference type="Proteomes" id="UP000466442"/>
    </source>
</evidence>
<proteinExistence type="predicted"/>
<keyword evidence="2" id="KW-0732">Signal</keyword>
<dbReference type="AlphaFoldDB" id="A0A8S9XTM8"/>
<sequence length="382" mass="42660">MFLLTIVVLLVMRVSIEMADAAAKPMSLPILKMDMLNRFRPDDNRYNFDGSGWGRTPMSKPEEPANFMPTNTSFFGIGPVQNGANVPKEEQPDSEKYELMFDSPSHTRLEKCEAGKIDGKMVMKDQNKVIVYHAESMDGSQTDMNNAATQPQTFDQSQMQRQMMPPVMTNNYQQPMSQQLVMSPLQQQIPQQMPQQIVMPAQQPSYSPWSSEMAKPTSPQTPSYMYQSQTPFALGPTTQLPGPTTEVDPKLVSQRVKLIEAMSENQQVDQSMDAAKAIRQLIAIANQPDQMGKWASNLQSTAMNQQIIPLLMFPSAVQSTGTQIGSQALVNEGDPVPTKIDSTEQLKTSEIMKELTEKLMHSVLVPNNDEVKDTPEQQPSKL</sequence>
<feature type="chain" id="PRO_5035906840" evidence="2">
    <location>
        <begin position="22"/>
        <end position="382"/>
    </location>
</feature>
<evidence type="ECO:0000313" key="3">
    <source>
        <dbReference type="EMBL" id="KAF6211671.1"/>
    </source>
</evidence>
<comment type="caution">
    <text evidence="3">The sequence shown here is derived from an EMBL/GenBank/DDBJ whole genome shotgun (WGS) entry which is preliminary data.</text>
</comment>
<feature type="signal peptide" evidence="2">
    <location>
        <begin position="1"/>
        <end position="21"/>
    </location>
</feature>
<organism evidence="3 4">
    <name type="scientific">Apolygus lucorum</name>
    <name type="common">Small green plant bug</name>
    <name type="synonym">Lygocoris lucorum</name>
    <dbReference type="NCBI Taxonomy" id="248454"/>
    <lineage>
        <taxon>Eukaryota</taxon>
        <taxon>Metazoa</taxon>
        <taxon>Ecdysozoa</taxon>
        <taxon>Arthropoda</taxon>
        <taxon>Hexapoda</taxon>
        <taxon>Insecta</taxon>
        <taxon>Pterygota</taxon>
        <taxon>Neoptera</taxon>
        <taxon>Paraneoptera</taxon>
        <taxon>Hemiptera</taxon>
        <taxon>Heteroptera</taxon>
        <taxon>Panheteroptera</taxon>
        <taxon>Cimicomorpha</taxon>
        <taxon>Miridae</taxon>
        <taxon>Mirini</taxon>
        <taxon>Apolygus</taxon>
    </lineage>
</organism>